<dbReference type="Gene3D" id="1.10.150.300">
    <property type="entry name" value="TGS-like domain"/>
    <property type="match status" value="1"/>
</dbReference>
<evidence type="ECO:0000256" key="3">
    <source>
        <dbReference type="ARBA" id="ARBA00022840"/>
    </source>
</evidence>
<dbReference type="GO" id="GO:0005524">
    <property type="term" value="F:ATP binding"/>
    <property type="evidence" value="ECO:0007669"/>
    <property type="project" value="UniProtKB-UniRule"/>
</dbReference>
<dbReference type="GO" id="GO:0016887">
    <property type="term" value="F:ATP hydrolysis activity"/>
    <property type="evidence" value="ECO:0007669"/>
    <property type="project" value="UniProtKB-UniRule"/>
</dbReference>
<dbReference type="InterPro" id="IPR023192">
    <property type="entry name" value="TGS-like_dom_sf"/>
</dbReference>
<dbReference type="InterPro" id="IPR012675">
    <property type="entry name" value="Beta-grasp_dom_sf"/>
</dbReference>
<comment type="caution">
    <text evidence="7">The sequence shown here is derived from an EMBL/GenBank/DDBJ whole genome shotgun (WGS) entry which is preliminary data.</text>
</comment>
<dbReference type="PIRSF" id="PIRSF006641">
    <property type="entry name" value="CHP00092"/>
    <property type="match status" value="1"/>
</dbReference>
<dbReference type="Pfam" id="PF01926">
    <property type="entry name" value="MMR_HSR1"/>
    <property type="match status" value="1"/>
</dbReference>
<dbReference type="PROSITE" id="PS51710">
    <property type="entry name" value="G_OBG"/>
    <property type="match status" value="1"/>
</dbReference>
<dbReference type="InterPro" id="IPR031167">
    <property type="entry name" value="G_OBG"/>
</dbReference>
<dbReference type="InterPro" id="IPR027417">
    <property type="entry name" value="P-loop_NTPase"/>
</dbReference>
<feature type="binding site" evidence="5">
    <location>
        <begin position="10"/>
        <end position="15"/>
    </location>
    <ligand>
        <name>ATP</name>
        <dbReference type="ChEBI" id="CHEBI:30616"/>
    </ligand>
</feature>
<dbReference type="Proteomes" id="UP000095237">
    <property type="component" value="Unassembled WGS sequence"/>
</dbReference>
<dbReference type="HAMAP" id="MF_00944">
    <property type="entry name" value="YchF_OLA1_ATPase"/>
    <property type="match status" value="1"/>
</dbReference>
<evidence type="ECO:0000259" key="6">
    <source>
        <dbReference type="PROSITE" id="PS51710"/>
    </source>
</evidence>
<organism evidence="7 8">
    <name type="scientific">Endomicrobium trichonymphae</name>
    <dbReference type="NCBI Taxonomy" id="1408204"/>
    <lineage>
        <taxon>Bacteria</taxon>
        <taxon>Pseudomonadati</taxon>
        <taxon>Elusimicrobiota</taxon>
        <taxon>Endomicrobiia</taxon>
        <taxon>Endomicrobiales</taxon>
        <taxon>Endomicrobiaceae</taxon>
        <taxon>Candidatus Endomicrobiellum</taxon>
    </lineage>
</organism>
<comment type="function">
    <text evidence="5">ATPase that binds to both the 70S ribosome and the 50S ribosomal subunit in a nucleotide-independent manner.</text>
</comment>
<dbReference type="GO" id="GO:0005525">
    <property type="term" value="F:GTP binding"/>
    <property type="evidence" value="ECO:0007669"/>
    <property type="project" value="InterPro"/>
</dbReference>
<keyword evidence="2 5" id="KW-0547">Nucleotide-binding</keyword>
<proteinExistence type="inferred from homology"/>
<dbReference type="Gene3D" id="3.40.50.300">
    <property type="entry name" value="P-loop containing nucleotide triphosphate hydrolases"/>
    <property type="match status" value="1"/>
</dbReference>
<dbReference type="InterPro" id="IPR004396">
    <property type="entry name" value="ATPase_YchF/OLA1"/>
</dbReference>
<gene>
    <name evidence="5" type="primary">ychF</name>
    <name evidence="7" type="ORF">ATZ36_10995</name>
</gene>
<dbReference type="PANTHER" id="PTHR23305:SF18">
    <property type="entry name" value="OBG-TYPE G DOMAIN-CONTAINING PROTEIN"/>
    <property type="match status" value="1"/>
</dbReference>
<evidence type="ECO:0000313" key="7">
    <source>
        <dbReference type="EMBL" id="OEG69186.1"/>
    </source>
</evidence>
<reference evidence="7 8" key="1">
    <citation type="submission" date="2015-11" db="EMBL/GenBank/DDBJ databases">
        <title>Evidence for parallel genomic evolution in an endosymbiosis of termite gut flagellates.</title>
        <authorList>
            <person name="Zheng H."/>
        </authorList>
    </citation>
    <scope>NUCLEOTIDE SEQUENCE [LARGE SCALE GENOMIC DNA]</scope>
    <source>
        <strain evidence="7 8">CET450</strain>
    </source>
</reference>
<dbReference type="SUPFAM" id="SSF52540">
    <property type="entry name" value="P-loop containing nucleoside triphosphate hydrolases"/>
    <property type="match status" value="1"/>
</dbReference>
<dbReference type="GO" id="GO:0005737">
    <property type="term" value="C:cytoplasm"/>
    <property type="evidence" value="ECO:0007669"/>
    <property type="project" value="TreeGrafter"/>
</dbReference>
<evidence type="ECO:0000256" key="5">
    <source>
        <dbReference type="HAMAP-Rule" id="MF_00944"/>
    </source>
</evidence>
<evidence type="ECO:0000256" key="4">
    <source>
        <dbReference type="ARBA" id="ARBA00022842"/>
    </source>
</evidence>
<sequence>MKLGIVGLPNVGKSTLFNAITKAHAEAANYPFCTIDPNIGVVNVPDKRLDFLEKLYNSKKKVHASVEFLDIAGLVKGASQGEGLGNKFLSHIREAAAIVHTVRCFESKDVTHVMGVVDPLRDIEIIDTELILADIESVSKKLERLEKTVRLNDKKILVERELAIKVKTHLDAGNPARTLELSDDEKIILKAFFLITAKPVLYVCNIAESDLPAMENKYAKVVKEKSEKENALAISVCAKIEAELSELSESDQKTFLKDLGLECPGLNRLIRAGYDLLGLATFLTVGEDEVRAWTIKKGILSPQAAGVIHSDFERGFIRAEVMSFDDLFRFGSVKAVKEAGLLRSEGKEYLVEDGDIIEDSTQVE</sequence>
<dbReference type="PANTHER" id="PTHR23305">
    <property type="entry name" value="OBG GTPASE FAMILY"/>
    <property type="match status" value="1"/>
</dbReference>
<dbReference type="PRINTS" id="PR00326">
    <property type="entry name" value="GTP1OBG"/>
</dbReference>
<dbReference type="InterPro" id="IPR006073">
    <property type="entry name" value="GTP-bd"/>
</dbReference>
<keyword evidence="3 5" id="KW-0067">ATP-binding</keyword>
<evidence type="ECO:0000256" key="1">
    <source>
        <dbReference type="ARBA" id="ARBA00022723"/>
    </source>
</evidence>
<feature type="domain" description="OBG-type G" evidence="6">
    <location>
        <begin position="1"/>
        <end position="256"/>
    </location>
</feature>
<name>A0A1E5IFA0_ENDTX</name>
<keyword evidence="4" id="KW-0460">Magnesium</keyword>
<dbReference type="EMBL" id="LNVX01000818">
    <property type="protein sequence ID" value="OEG69186.1"/>
    <property type="molecule type" value="Genomic_DNA"/>
</dbReference>
<dbReference type="NCBIfam" id="TIGR00092">
    <property type="entry name" value="redox-regulated ATPase YchF"/>
    <property type="match status" value="1"/>
</dbReference>
<dbReference type="InterPro" id="IPR041706">
    <property type="entry name" value="YchF_N"/>
</dbReference>
<keyword evidence="8" id="KW-1185">Reference proteome</keyword>
<comment type="similarity">
    <text evidence="5">Belongs to the TRAFAC class OBG-HflX-like GTPase superfamily. OBG GTPase family. YchF/OLA1 subfamily.</text>
</comment>
<dbReference type="AlphaFoldDB" id="A0A1E5IFA0"/>
<protein>
    <recommendedName>
        <fullName evidence="5">Ribosome-binding ATPase YchF</fullName>
    </recommendedName>
</protein>
<dbReference type="GO" id="GO:0043023">
    <property type="term" value="F:ribosomal large subunit binding"/>
    <property type="evidence" value="ECO:0007669"/>
    <property type="project" value="UniProtKB-UniRule"/>
</dbReference>
<evidence type="ECO:0000313" key="8">
    <source>
        <dbReference type="Proteomes" id="UP000095237"/>
    </source>
</evidence>
<dbReference type="FunFam" id="1.10.150.300:FF:000001">
    <property type="entry name" value="Ribosome-binding ATPase YchF"/>
    <property type="match status" value="1"/>
</dbReference>
<evidence type="ECO:0000256" key="2">
    <source>
        <dbReference type="ARBA" id="ARBA00022741"/>
    </source>
</evidence>
<dbReference type="InterPro" id="IPR012676">
    <property type="entry name" value="TGS-like"/>
</dbReference>
<dbReference type="Gene3D" id="3.10.20.30">
    <property type="match status" value="1"/>
</dbReference>
<dbReference type="Pfam" id="PF06071">
    <property type="entry name" value="YchF-GTPase_C"/>
    <property type="match status" value="1"/>
</dbReference>
<accession>A0A1E5IFA0</accession>
<dbReference type="FunFam" id="3.10.20.30:FF:000001">
    <property type="entry name" value="Ribosome-binding ATPase YchF"/>
    <property type="match status" value="1"/>
</dbReference>
<dbReference type="SUPFAM" id="SSF81271">
    <property type="entry name" value="TGS-like"/>
    <property type="match status" value="1"/>
</dbReference>
<keyword evidence="1" id="KW-0479">Metal-binding</keyword>
<dbReference type="InterPro" id="IPR013029">
    <property type="entry name" value="YchF_C"/>
</dbReference>
<dbReference type="CDD" id="cd01900">
    <property type="entry name" value="YchF"/>
    <property type="match status" value="1"/>
</dbReference>
<dbReference type="GO" id="GO:0046872">
    <property type="term" value="F:metal ion binding"/>
    <property type="evidence" value="ECO:0007669"/>
    <property type="project" value="UniProtKB-KW"/>
</dbReference>
<dbReference type="CDD" id="cd04867">
    <property type="entry name" value="TGS_YchF_OLA1"/>
    <property type="match status" value="1"/>
</dbReference>